<evidence type="ECO:0000313" key="1">
    <source>
        <dbReference type="EMBL" id="CAB4922723.1"/>
    </source>
</evidence>
<sequence length="139" mass="15210">MHLPGLWIELDQGVAVRAHRKAEESTQRRVNRAAEGIDIAYALSHCKVCILGVFKKHLNAVGVVVHRVVVVDLRCDLEHLGLYRGPRGNGFKSILADEVHGAGCVCWLESIATGQHLRLYLESAISDDQPVASLSNGVH</sequence>
<reference evidence="1" key="1">
    <citation type="submission" date="2020-05" db="EMBL/GenBank/DDBJ databases">
        <authorList>
            <person name="Chiriac C."/>
            <person name="Salcher M."/>
            <person name="Ghai R."/>
            <person name="Kavagutti S V."/>
        </authorList>
    </citation>
    <scope>NUCLEOTIDE SEQUENCE</scope>
</reference>
<gene>
    <name evidence="1" type="ORF">UFOPK3519_02019</name>
</gene>
<proteinExistence type="predicted"/>
<name>A0A6J7HWE8_9ZZZZ</name>
<protein>
    <submittedName>
        <fullName evidence="1">Unannotated protein</fullName>
    </submittedName>
</protein>
<accession>A0A6J7HWE8</accession>
<organism evidence="1">
    <name type="scientific">freshwater metagenome</name>
    <dbReference type="NCBI Taxonomy" id="449393"/>
    <lineage>
        <taxon>unclassified sequences</taxon>
        <taxon>metagenomes</taxon>
        <taxon>ecological metagenomes</taxon>
    </lineage>
</organism>
<dbReference type="EMBL" id="CAFBMG010000265">
    <property type="protein sequence ID" value="CAB4922723.1"/>
    <property type="molecule type" value="Genomic_DNA"/>
</dbReference>
<dbReference type="AlphaFoldDB" id="A0A6J7HWE8"/>